<name>A0A382A638_9ZZZZ</name>
<protein>
    <recommendedName>
        <fullName evidence="2">Bacterial Ig-like domain-containing protein</fullName>
    </recommendedName>
</protein>
<reference evidence="1" key="1">
    <citation type="submission" date="2018-05" db="EMBL/GenBank/DDBJ databases">
        <authorList>
            <person name="Lanie J.A."/>
            <person name="Ng W.-L."/>
            <person name="Kazmierczak K.M."/>
            <person name="Andrzejewski T.M."/>
            <person name="Davidsen T.M."/>
            <person name="Wayne K.J."/>
            <person name="Tettelin H."/>
            <person name="Glass J.I."/>
            <person name="Rusch D."/>
            <person name="Podicherti R."/>
            <person name="Tsui H.-C.T."/>
            <person name="Winkler M.E."/>
        </authorList>
    </citation>
    <scope>NUCLEOTIDE SEQUENCE</scope>
</reference>
<dbReference type="AlphaFoldDB" id="A0A382A638"/>
<gene>
    <name evidence="1" type="ORF">METZ01_LOCUS149850</name>
</gene>
<evidence type="ECO:0008006" key="2">
    <source>
        <dbReference type="Google" id="ProtNLM"/>
    </source>
</evidence>
<accession>A0A382A638</accession>
<evidence type="ECO:0000313" key="1">
    <source>
        <dbReference type="EMBL" id="SVA96996.1"/>
    </source>
</evidence>
<sequence>VTFSEAVYNATGGSGALEEADFAFSITGGTATLSSATPTSISINNNVYTLGIGLSGTSNGETLTVNPVDDGIYDAAGNEASTSQSNNTATLNDVTGPTITSVSSTTANGTYGIGDEIAITITFSENVIVNSALFEQDGTGRPRLTLETGSSDQAINYTSGSGGATLTWNYTVQSGNISS</sequence>
<feature type="non-terminal residue" evidence="1">
    <location>
        <position position="179"/>
    </location>
</feature>
<organism evidence="1">
    <name type="scientific">marine metagenome</name>
    <dbReference type="NCBI Taxonomy" id="408172"/>
    <lineage>
        <taxon>unclassified sequences</taxon>
        <taxon>metagenomes</taxon>
        <taxon>ecological metagenomes</taxon>
    </lineage>
</organism>
<dbReference type="EMBL" id="UINC01024065">
    <property type="protein sequence ID" value="SVA96996.1"/>
    <property type="molecule type" value="Genomic_DNA"/>
</dbReference>
<proteinExistence type="predicted"/>
<feature type="non-terminal residue" evidence="1">
    <location>
        <position position="1"/>
    </location>
</feature>